<sequence length="88" mass="10211">MYAWCKKGAIPMVKHGGGPVLNRVFCYYLMYQAILSKIVKPSVQRLELDDHWTFQQDDHPKFITEEDQQTAFIHSNYKMPSPSSMLCA</sequence>
<evidence type="ECO:0000313" key="1">
    <source>
        <dbReference type="Ensembl" id="ENSSRHP00000103340.1"/>
    </source>
</evidence>
<keyword evidence="2" id="KW-1185">Reference proteome</keyword>
<proteinExistence type="predicted"/>
<name>A0A673NJL0_9TELE</name>
<dbReference type="AlphaFoldDB" id="A0A673NJL0"/>
<reference evidence="1" key="2">
    <citation type="submission" date="2025-09" db="UniProtKB">
        <authorList>
            <consortium name="Ensembl"/>
        </authorList>
    </citation>
    <scope>IDENTIFICATION</scope>
</reference>
<dbReference type="Ensembl" id="ENSSRHT00000106119.1">
    <property type="protein sequence ID" value="ENSSRHP00000103340.1"/>
    <property type="gene ID" value="ENSSRHG00000050550.1"/>
</dbReference>
<organism evidence="1 2">
    <name type="scientific">Sinocyclocheilus rhinocerous</name>
    <dbReference type="NCBI Taxonomy" id="307959"/>
    <lineage>
        <taxon>Eukaryota</taxon>
        <taxon>Metazoa</taxon>
        <taxon>Chordata</taxon>
        <taxon>Craniata</taxon>
        <taxon>Vertebrata</taxon>
        <taxon>Euteleostomi</taxon>
        <taxon>Actinopterygii</taxon>
        <taxon>Neopterygii</taxon>
        <taxon>Teleostei</taxon>
        <taxon>Ostariophysi</taxon>
        <taxon>Cypriniformes</taxon>
        <taxon>Cyprinidae</taxon>
        <taxon>Cyprininae</taxon>
        <taxon>Sinocyclocheilus</taxon>
    </lineage>
</organism>
<dbReference type="Proteomes" id="UP000472270">
    <property type="component" value="Unassembled WGS sequence"/>
</dbReference>
<reference evidence="1" key="1">
    <citation type="submission" date="2025-08" db="UniProtKB">
        <authorList>
            <consortium name="Ensembl"/>
        </authorList>
    </citation>
    <scope>IDENTIFICATION</scope>
</reference>
<evidence type="ECO:0000313" key="2">
    <source>
        <dbReference type="Proteomes" id="UP000472270"/>
    </source>
</evidence>
<protein>
    <submittedName>
        <fullName evidence="1">Uncharacterized protein</fullName>
    </submittedName>
</protein>
<accession>A0A673NJL0</accession>